<dbReference type="AlphaFoldDB" id="S2E8I1"/>
<sequence length="120" mass="14244">MGMQESWIFHIKESNKDLSKEALVREIINQDNKDFGIFLSYYFRKEGAVVENVKFKELHLDKHLTQGKVKVNFNLIHYNACLNIHEQAPEEMELEFNIDKAEKTILITGPYWPEREMDEL</sequence>
<proteinExistence type="predicted"/>
<protein>
    <submittedName>
        <fullName evidence="1">Uncharacterized protein</fullName>
    </submittedName>
</protein>
<gene>
    <name evidence="1" type="ORF">A33Q_1237</name>
</gene>
<evidence type="ECO:0000313" key="1">
    <source>
        <dbReference type="EMBL" id="EOZ98583.1"/>
    </source>
</evidence>
<dbReference type="EMBL" id="ALWO02000023">
    <property type="protein sequence ID" value="EOZ98583.1"/>
    <property type="molecule type" value="Genomic_DNA"/>
</dbReference>
<keyword evidence="2" id="KW-1185">Reference proteome</keyword>
<comment type="caution">
    <text evidence="1">The sequence shown here is derived from an EMBL/GenBank/DDBJ whole genome shotgun (WGS) entry which is preliminary data.</text>
</comment>
<name>S2E8I1_INDAL</name>
<accession>S2E8I1</accession>
<dbReference type="Proteomes" id="UP000006073">
    <property type="component" value="Unassembled WGS sequence"/>
</dbReference>
<reference evidence="1 2" key="1">
    <citation type="journal article" date="2013" name="Genome Announc.">
        <title>Draft Genome Sequence of Indibacter alkaliphilus Strain LW1T, Isolated from Lonar Lake, a Haloalkaline Lake in the Buldana District of Maharashtra, India.</title>
        <authorList>
            <person name="Singh A."/>
            <person name="Kumar Jangir P."/>
            <person name="Sharma R."/>
            <person name="Singh A."/>
            <person name="Kumar Pinnaka A."/>
            <person name="Shivaji S."/>
        </authorList>
    </citation>
    <scope>NUCLEOTIDE SEQUENCE [LARGE SCALE GENOMIC DNA]</scope>
    <source>
        <strain evidence="2">CCUG 57479 / KCTC 22604 / LW1</strain>
    </source>
</reference>
<organism evidence="1 2">
    <name type="scientific">Indibacter alkaliphilus (strain CCUG 57479 / KCTC 22604 / LW1)</name>
    <dbReference type="NCBI Taxonomy" id="1189612"/>
    <lineage>
        <taxon>Bacteria</taxon>
        <taxon>Pseudomonadati</taxon>
        <taxon>Bacteroidota</taxon>
        <taxon>Cytophagia</taxon>
        <taxon>Cytophagales</taxon>
        <taxon>Cyclobacteriaceae</taxon>
    </lineage>
</organism>
<evidence type="ECO:0000313" key="2">
    <source>
        <dbReference type="Proteomes" id="UP000006073"/>
    </source>
</evidence>